<proteinExistence type="predicted"/>
<name>A0A167FDR0_CALVF</name>
<gene>
    <name evidence="2" type="ORF">CALVIDRAFT_575703</name>
</gene>
<evidence type="ECO:0000313" key="3">
    <source>
        <dbReference type="Proteomes" id="UP000076738"/>
    </source>
</evidence>
<feature type="domain" description="Nuclease associated modular" evidence="1">
    <location>
        <begin position="89"/>
        <end position="105"/>
    </location>
</feature>
<protein>
    <recommendedName>
        <fullName evidence="1">Nuclease associated modular domain-containing protein</fullName>
    </recommendedName>
</protein>
<evidence type="ECO:0000313" key="2">
    <source>
        <dbReference type="EMBL" id="KZO89392.1"/>
    </source>
</evidence>
<dbReference type="OrthoDB" id="5276050at2759"/>
<dbReference type="SMART" id="SM00496">
    <property type="entry name" value="IENR2"/>
    <property type="match status" value="3"/>
</dbReference>
<feature type="domain" description="Nuclease associated modular" evidence="1">
    <location>
        <begin position="72"/>
        <end position="88"/>
    </location>
</feature>
<reference evidence="2 3" key="1">
    <citation type="journal article" date="2016" name="Mol. Biol. Evol.">
        <title>Comparative Genomics of Early-Diverging Mushroom-Forming Fungi Provides Insights into the Origins of Lignocellulose Decay Capabilities.</title>
        <authorList>
            <person name="Nagy L.G."/>
            <person name="Riley R."/>
            <person name="Tritt A."/>
            <person name="Adam C."/>
            <person name="Daum C."/>
            <person name="Floudas D."/>
            <person name="Sun H."/>
            <person name="Yadav J.S."/>
            <person name="Pangilinan J."/>
            <person name="Larsson K.H."/>
            <person name="Matsuura K."/>
            <person name="Barry K."/>
            <person name="Labutti K."/>
            <person name="Kuo R."/>
            <person name="Ohm R.A."/>
            <person name="Bhattacharya S.S."/>
            <person name="Shirouzu T."/>
            <person name="Yoshinaga Y."/>
            <person name="Martin F.M."/>
            <person name="Grigoriev I.V."/>
            <person name="Hibbett D.S."/>
        </authorList>
    </citation>
    <scope>NUCLEOTIDE SEQUENCE [LARGE SCALE GENOMIC DNA]</scope>
    <source>
        <strain evidence="2 3">TUFC12733</strain>
    </source>
</reference>
<dbReference type="Proteomes" id="UP000076738">
    <property type="component" value="Unassembled WGS sequence"/>
</dbReference>
<sequence>MPIYKALLKYGHSNFCFDILEYCSSENVILREQYYLDNFDFSYNILKKSNSSLGYKHSKEVLEKMKGRQNAKGFKHSTEMLSFLKNIQLNKKHSSESKDLMRKSWSLRKIKSDIVVMNLNDHSFQNYKSITEAALALNVTRYTLRSYLDSNKTLL</sequence>
<dbReference type="AlphaFoldDB" id="A0A167FDR0"/>
<dbReference type="SUPFAM" id="SSF82771">
    <property type="entry name" value="GIY-YIG endonuclease"/>
    <property type="match status" value="1"/>
</dbReference>
<dbReference type="InterPro" id="IPR006350">
    <property type="entry name" value="Intron_endoG1"/>
</dbReference>
<dbReference type="GO" id="GO:0003677">
    <property type="term" value="F:DNA binding"/>
    <property type="evidence" value="ECO:0007669"/>
    <property type="project" value="InterPro"/>
</dbReference>
<accession>A0A167FDR0</accession>
<feature type="non-terminal residue" evidence="2">
    <location>
        <position position="155"/>
    </location>
</feature>
<dbReference type="NCBIfam" id="TIGR01453">
    <property type="entry name" value="grpIintron_endo"/>
    <property type="match status" value="1"/>
</dbReference>
<keyword evidence="3" id="KW-1185">Reference proteome</keyword>
<dbReference type="STRING" id="1330018.A0A167FDR0"/>
<organism evidence="2 3">
    <name type="scientific">Calocera viscosa (strain TUFC12733)</name>
    <dbReference type="NCBI Taxonomy" id="1330018"/>
    <lineage>
        <taxon>Eukaryota</taxon>
        <taxon>Fungi</taxon>
        <taxon>Dikarya</taxon>
        <taxon>Basidiomycota</taxon>
        <taxon>Agaricomycotina</taxon>
        <taxon>Dacrymycetes</taxon>
        <taxon>Dacrymycetales</taxon>
        <taxon>Dacrymycetaceae</taxon>
        <taxon>Calocera</taxon>
    </lineage>
</organism>
<dbReference type="SUPFAM" id="SSF64496">
    <property type="entry name" value="DNA-binding domain of intron-encoded endonucleases"/>
    <property type="match status" value="1"/>
</dbReference>
<dbReference type="InterPro" id="IPR035901">
    <property type="entry name" value="GIY-YIG_endonuc_sf"/>
</dbReference>
<evidence type="ECO:0000259" key="1">
    <source>
        <dbReference type="SMART" id="SM00496"/>
    </source>
</evidence>
<feature type="domain" description="Nuclease associated modular" evidence="1">
    <location>
        <begin position="53"/>
        <end position="69"/>
    </location>
</feature>
<dbReference type="InterPro" id="IPR003611">
    <property type="entry name" value="NUMOD3"/>
</dbReference>
<dbReference type="GO" id="GO:0004519">
    <property type="term" value="F:endonuclease activity"/>
    <property type="evidence" value="ECO:0007669"/>
    <property type="project" value="InterPro"/>
</dbReference>
<dbReference type="EMBL" id="KV417451">
    <property type="protein sequence ID" value="KZO89392.1"/>
    <property type="molecule type" value="Genomic_DNA"/>
</dbReference>
<dbReference type="Gene3D" id="3.40.1440.10">
    <property type="entry name" value="GIY-YIG endonuclease"/>
    <property type="match status" value="1"/>
</dbReference>